<keyword evidence="3" id="KW-0597">Phosphoprotein</keyword>
<evidence type="ECO:0000256" key="5">
    <source>
        <dbReference type="ARBA" id="ARBA00022777"/>
    </source>
</evidence>
<feature type="domain" description="Histidine kinase" evidence="8">
    <location>
        <begin position="331"/>
        <end position="550"/>
    </location>
</feature>
<evidence type="ECO:0000256" key="2">
    <source>
        <dbReference type="ARBA" id="ARBA00012438"/>
    </source>
</evidence>
<dbReference type="PANTHER" id="PTHR43711">
    <property type="entry name" value="TWO-COMPONENT HISTIDINE KINASE"/>
    <property type="match status" value="1"/>
</dbReference>
<dbReference type="SUPFAM" id="SSF55785">
    <property type="entry name" value="PYP-like sensor domain (PAS domain)"/>
    <property type="match status" value="1"/>
</dbReference>
<feature type="domain" description="PAS" evidence="9">
    <location>
        <begin position="207"/>
        <end position="258"/>
    </location>
</feature>
<comment type="caution">
    <text evidence="11">The sequence shown here is derived from an EMBL/GenBank/DDBJ whole genome shotgun (WGS) entry which is preliminary data.</text>
</comment>
<dbReference type="SUPFAM" id="SSF55874">
    <property type="entry name" value="ATPase domain of HSP90 chaperone/DNA topoisomerase II/histidine kinase"/>
    <property type="match status" value="1"/>
</dbReference>
<feature type="coiled-coil region" evidence="7">
    <location>
        <begin position="301"/>
        <end position="331"/>
    </location>
</feature>
<dbReference type="Gene3D" id="3.30.565.10">
    <property type="entry name" value="Histidine kinase-like ATPase, C-terminal domain"/>
    <property type="match status" value="1"/>
</dbReference>
<dbReference type="PROSITE" id="PS50112">
    <property type="entry name" value="PAS"/>
    <property type="match status" value="1"/>
</dbReference>
<dbReference type="InterPro" id="IPR003661">
    <property type="entry name" value="HisK_dim/P_dom"/>
</dbReference>
<dbReference type="CDD" id="cd00082">
    <property type="entry name" value="HisKA"/>
    <property type="match status" value="1"/>
</dbReference>
<dbReference type="Pfam" id="PF08447">
    <property type="entry name" value="PAS_3"/>
    <property type="match status" value="1"/>
</dbReference>
<dbReference type="SUPFAM" id="SSF47384">
    <property type="entry name" value="Homodimeric domain of signal transducing histidine kinase"/>
    <property type="match status" value="1"/>
</dbReference>
<dbReference type="InterPro" id="IPR003594">
    <property type="entry name" value="HATPase_dom"/>
</dbReference>
<feature type="domain" description="PAC" evidence="10">
    <location>
        <begin position="261"/>
        <end position="313"/>
    </location>
</feature>
<dbReference type="Gene3D" id="3.30.450.20">
    <property type="entry name" value="PAS domain"/>
    <property type="match status" value="1"/>
</dbReference>
<dbReference type="EMBL" id="AMFJ01021653">
    <property type="protein sequence ID" value="EKD66043.1"/>
    <property type="molecule type" value="Genomic_DNA"/>
</dbReference>
<dbReference type="AlphaFoldDB" id="K2BBA8"/>
<keyword evidence="7" id="KW-0175">Coiled coil</keyword>
<dbReference type="InterPro" id="IPR005467">
    <property type="entry name" value="His_kinase_dom"/>
</dbReference>
<proteinExistence type="predicted"/>
<evidence type="ECO:0000313" key="11">
    <source>
        <dbReference type="EMBL" id="EKD66043.1"/>
    </source>
</evidence>
<dbReference type="PANTHER" id="PTHR43711:SF1">
    <property type="entry name" value="HISTIDINE KINASE 1"/>
    <property type="match status" value="1"/>
</dbReference>
<dbReference type="SMART" id="SM00086">
    <property type="entry name" value="PAC"/>
    <property type="match status" value="1"/>
</dbReference>
<evidence type="ECO:0000259" key="8">
    <source>
        <dbReference type="PROSITE" id="PS50109"/>
    </source>
</evidence>
<dbReference type="GO" id="GO:0000155">
    <property type="term" value="F:phosphorelay sensor kinase activity"/>
    <property type="evidence" value="ECO:0007669"/>
    <property type="project" value="InterPro"/>
</dbReference>
<dbReference type="InterPro" id="IPR036890">
    <property type="entry name" value="HATPase_C_sf"/>
</dbReference>
<name>K2BBA8_9BACT</name>
<reference evidence="11" key="1">
    <citation type="journal article" date="2012" name="Science">
        <title>Fermentation, hydrogen, and sulfur metabolism in multiple uncultivated bacterial phyla.</title>
        <authorList>
            <person name="Wrighton K.C."/>
            <person name="Thomas B.C."/>
            <person name="Sharon I."/>
            <person name="Miller C.S."/>
            <person name="Castelle C.J."/>
            <person name="VerBerkmoes N.C."/>
            <person name="Wilkins M.J."/>
            <person name="Hettich R.L."/>
            <person name="Lipton M.S."/>
            <person name="Williams K.H."/>
            <person name="Long P.E."/>
            <person name="Banfield J.F."/>
        </authorList>
    </citation>
    <scope>NUCLEOTIDE SEQUENCE [LARGE SCALE GENOMIC DNA]</scope>
</reference>
<dbReference type="InterPro" id="IPR004358">
    <property type="entry name" value="Sig_transdc_His_kin-like_C"/>
</dbReference>
<keyword evidence="4" id="KW-0808">Transferase</keyword>
<dbReference type="PROSITE" id="PS50113">
    <property type="entry name" value="PAC"/>
    <property type="match status" value="1"/>
</dbReference>
<dbReference type="EC" id="2.7.13.3" evidence="2"/>
<evidence type="ECO:0000256" key="3">
    <source>
        <dbReference type="ARBA" id="ARBA00022553"/>
    </source>
</evidence>
<dbReference type="InterPro" id="IPR013655">
    <property type="entry name" value="PAS_fold_3"/>
</dbReference>
<organism evidence="11">
    <name type="scientific">uncultured bacterium</name>
    <name type="common">gcode 4</name>
    <dbReference type="NCBI Taxonomy" id="1234023"/>
    <lineage>
        <taxon>Bacteria</taxon>
        <taxon>environmental samples</taxon>
    </lineage>
</organism>
<keyword evidence="6" id="KW-0902">Two-component regulatory system</keyword>
<sequence>MPNKEKQNILNSRELFYWWEKFWESELKKILVDKHTYFEEHDVCILEKKDNLSTEEKNALKKDLLEHKSIIIDLWFYSKEVKDFCKELDINKDEKIQYWLFFWERIYDFLFSWIDSINEEHFLTTKFFDYIKSKDIELEDLLKMVVYLKWAILDYIKFDKSKYVNFINSIFDDISILLSKNYNDTIIKLLNEHKLAIDHSNIISKTDINWNIVYVNDEFCRLSEYTSDELIWKSHNIIRHPDTPKELFKDLWDTIQSKNVWKWNIKNKKKNWDSYWVKSTIVPILDENNHILEYIAIRTDITELELAKEDLKESYEKLKELDNKKDEFLNIASHELRTPMTSVKWYISMILDWDAGEINEEVRQYLTQVYKSSKRLLNLINDMLDISKIESGKQEFVYEKIDVNKMFKDISFEFDGLFKKKQQKFILDIAFEKFEFITDLNKLKQVIINILWNANKFTPEWWEISLKTKILETDELEIEIRDSGIWIDKASIWVIFEKFWQVKNSLTRDINGTWLGLPIAKSIIEKLGWEIIVESEVWIWTTFIIRLPIK</sequence>
<dbReference type="SMART" id="SM00388">
    <property type="entry name" value="HisKA"/>
    <property type="match status" value="1"/>
</dbReference>
<dbReference type="NCBIfam" id="TIGR00229">
    <property type="entry name" value="sensory_box"/>
    <property type="match status" value="1"/>
</dbReference>
<evidence type="ECO:0000256" key="4">
    <source>
        <dbReference type="ARBA" id="ARBA00022679"/>
    </source>
</evidence>
<dbReference type="CDD" id="cd00130">
    <property type="entry name" value="PAS"/>
    <property type="match status" value="1"/>
</dbReference>
<dbReference type="Gene3D" id="1.10.287.130">
    <property type="match status" value="1"/>
</dbReference>
<evidence type="ECO:0000256" key="7">
    <source>
        <dbReference type="SAM" id="Coils"/>
    </source>
</evidence>
<dbReference type="InterPro" id="IPR036097">
    <property type="entry name" value="HisK_dim/P_sf"/>
</dbReference>
<protein>
    <recommendedName>
        <fullName evidence="2">histidine kinase</fullName>
        <ecNumber evidence="2">2.7.13.3</ecNumber>
    </recommendedName>
</protein>
<keyword evidence="5 11" id="KW-0418">Kinase</keyword>
<comment type="catalytic activity">
    <reaction evidence="1">
        <text>ATP + protein L-histidine = ADP + protein N-phospho-L-histidine.</text>
        <dbReference type="EC" id="2.7.13.3"/>
    </reaction>
</comment>
<dbReference type="InterPro" id="IPR001610">
    <property type="entry name" value="PAC"/>
</dbReference>
<dbReference type="SMART" id="SM00387">
    <property type="entry name" value="HATPase_c"/>
    <property type="match status" value="1"/>
</dbReference>
<evidence type="ECO:0000256" key="1">
    <source>
        <dbReference type="ARBA" id="ARBA00000085"/>
    </source>
</evidence>
<accession>K2BBA8</accession>
<evidence type="ECO:0000259" key="9">
    <source>
        <dbReference type="PROSITE" id="PS50112"/>
    </source>
</evidence>
<evidence type="ECO:0000256" key="6">
    <source>
        <dbReference type="ARBA" id="ARBA00023012"/>
    </source>
</evidence>
<dbReference type="FunFam" id="1.10.287.130:FF:000001">
    <property type="entry name" value="Two-component sensor histidine kinase"/>
    <property type="match status" value="1"/>
</dbReference>
<dbReference type="InterPro" id="IPR050736">
    <property type="entry name" value="Sensor_HK_Regulatory"/>
</dbReference>
<dbReference type="Pfam" id="PF00512">
    <property type="entry name" value="HisKA"/>
    <property type="match status" value="1"/>
</dbReference>
<dbReference type="Pfam" id="PF02518">
    <property type="entry name" value="HATPase_c"/>
    <property type="match status" value="1"/>
</dbReference>
<dbReference type="InterPro" id="IPR000014">
    <property type="entry name" value="PAS"/>
</dbReference>
<dbReference type="InterPro" id="IPR035965">
    <property type="entry name" value="PAS-like_dom_sf"/>
</dbReference>
<evidence type="ECO:0000259" key="10">
    <source>
        <dbReference type="PROSITE" id="PS50113"/>
    </source>
</evidence>
<dbReference type="InterPro" id="IPR000700">
    <property type="entry name" value="PAS-assoc_C"/>
</dbReference>
<gene>
    <name evidence="11" type="ORF">ACD_49C00067G0029</name>
</gene>
<dbReference type="PRINTS" id="PR00344">
    <property type="entry name" value="BCTRLSENSOR"/>
</dbReference>
<dbReference type="PROSITE" id="PS50109">
    <property type="entry name" value="HIS_KIN"/>
    <property type="match status" value="1"/>
</dbReference>